<reference evidence="5 6" key="1">
    <citation type="journal article" date="2024" name="Proc. Natl. Acad. Sci. U.S.A.">
        <title>The genetic regulatory architecture and epigenomic basis for age-related changes in rattlesnake venom.</title>
        <authorList>
            <person name="Hogan M.P."/>
            <person name="Holding M.L."/>
            <person name="Nystrom G.S."/>
            <person name="Colston T.J."/>
            <person name="Bartlett D.A."/>
            <person name="Mason A.J."/>
            <person name="Ellsworth S.A."/>
            <person name="Rautsaw R.M."/>
            <person name="Lawrence K.C."/>
            <person name="Strickland J.L."/>
            <person name="He B."/>
            <person name="Fraser P."/>
            <person name="Margres M.J."/>
            <person name="Gilbert D.M."/>
            <person name="Gibbs H.L."/>
            <person name="Parkinson C.L."/>
            <person name="Rokyta D.R."/>
        </authorList>
    </citation>
    <scope>NUCLEOTIDE SEQUENCE [LARGE SCALE GENOMIC DNA]</scope>
    <source>
        <strain evidence="5">DRR0105</strain>
    </source>
</reference>
<evidence type="ECO:0000256" key="3">
    <source>
        <dbReference type="SAM" id="MobiDB-lite"/>
    </source>
</evidence>
<dbReference type="PANTHER" id="PTHR43157:SF44">
    <property type="entry name" value="DEHYDROGENASE_REDUCTASE SDR FAMILY MEMBER 13"/>
    <property type="match status" value="1"/>
</dbReference>
<dbReference type="SMART" id="SM00822">
    <property type="entry name" value="PKS_KR"/>
    <property type="match status" value="1"/>
</dbReference>
<keyword evidence="6" id="KW-1185">Reference proteome</keyword>
<comment type="similarity">
    <text evidence="1">Belongs to the short-chain dehydrogenases/reductases (SDR) family.</text>
</comment>
<dbReference type="GO" id="GO:0016491">
    <property type="term" value="F:oxidoreductase activity"/>
    <property type="evidence" value="ECO:0007669"/>
    <property type="project" value="UniProtKB-KW"/>
</dbReference>
<protein>
    <submittedName>
        <fullName evidence="5">Dehydrogenase/reductase SDR family member 13-like</fullName>
    </submittedName>
</protein>
<dbReference type="EMBL" id="JAOTOJ010000001">
    <property type="protein sequence ID" value="KAK9412653.1"/>
    <property type="molecule type" value="Genomic_DNA"/>
</dbReference>
<dbReference type="InterPro" id="IPR035914">
    <property type="entry name" value="Sperma_CUB_dom_sf"/>
</dbReference>
<feature type="compositionally biased region" description="Basic and acidic residues" evidence="3">
    <location>
        <begin position="620"/>
        <end position="633"/>
    </location>
</feature>
<name>A0AAW1CIS7_CROAD</name>
<gene>
    <name evidence="5" type="ORF">NXF25_003828</name>
</gene>
<sequence>MIQLLLRDCAAGAQTSIYCATEEGIERLSGRYFADCRPKVPWPQARDDHMARKLWEFSERPCCWKLTGPRGALASPLPSNTPYEKGWLECAYTISVYPGYGVEIRVSDPQREEGLCARLALGGWSWPPLAQPSEGVWGRNTFGWDPNAAFLVAVPALYSHPPPLESWMPLTVGIDRQEPKRGRGEGKRLAALPMAMAFPRGEEREAGGGPRAGTVPRGQAGERAMEALAMLAGGAALLLGLCALLYSYSAAGPRCRNAVSLRGKTVLITGGNTGIGKATAVDLARRGARVILACRDKARGESAVWDIRRESGNSEVILMILDLANLNSVRTFAQTFLKSEPRLDILINNAGVFKDGQTIDGFDLGFQVNHLAHFLLTHLLLDRLKRCAPSRVVIVSSNAHLCGKIDFWTIHKPVEGIKKGALSYCNSKLANILHARELANRLEGTNVTCYVVHPGLVRTELGRSYPRWVLWFRPFIQLLLQDCDAGAQTSIYCATEEGIERLSGRYFADCRPKRESAGTDPLSREGTETEFGVTEGLPSNTPYEKGWLECAYTISVYPGYGVEIRVSDPQREEGLCARLALGGWSWPPLAQPSEGVWGRWGVPQLWRAPGGGKPQTGQEPIREHRVGGREGLY</sequence>
<dbReference type="InterPro" id="IPR002347">
    <property type="entry name" value="SDR_fam"/>
</dbReference>
<dbReference type="Proteomes" id="UP001474421">
    <property type="component" value="Unassembled WGS sequence"/>
</dbReference>
<evidence type="ECO:0000259" key="4">
    <source>
        <dbReference type="SMART" id="SM00822"/>
    </source>
</evidence>
<dbReference type="PANTHER" id="PTHR43157">
    <property type="entry name" value="PHOSPHATIDYLINOSITOL-GLYCAN BIOSYNTHESIS CLASS F PROTEIN-RELATED"/>
    <property type="match status" value="1"/>
</dbReference>
<accession>A0AAW1CIS7</accession>
<evidence type="ECO:0000313" key="6">
    <source>
        <dbReference type="Proteomes" id="UP001474421"/>
    </source>
</evidence>
<organism evidence="5 6">
    <name type="scientific">Crotalus adamanteus</name>
    <name type="common">Eastern diamondback rattlesnake</name>
    <dbReference type="NCBI Taxonomy" id="8729"/>
    <lineage>
        <taxon>Eukaryota</taxon>
        <taxon>Metazoa</taxon>
        <taxon>Chordata</taxon>
        <taxon>Craniata</taxon>
        <taxon>Vertebrata</taxon>
        <taxon>Euteleostomi</taxon>
        <taxon>Lepidosauria</taxon>
        <taxon>Squamata</taxon>
        <taxon>Bifurcata</taxon>
        <taxon>Unidentata</taxon>
        <taxon>Episquamata</taxon>
        <taxon>Toxicofera</taxon>
        <taxon>Serpentes</taxon>
        <taxon>Colubroidea</taxon>
        <taxon>Viperidae</taxon>
        <taxon>Crotalinae</taxon>
        <taxon>Crotalus</taxon>
    </lineage>
</organism>
<feature type="region of interest" description="Disordered" evidence="3">
    <location>
        <begin position="514"/>
        <end position="536"/>
    </location>
</feature>
<dbReference type="AlphaFoldDB" id="A0AAW1CIS7"/>
<keyword evidence="2" id="KW-0560">Oxidoreductase</keyword>
<feature type="region of interest" description="Disordered" evidence="3">
    <location>
        <begin position="608"/>
        <end position="633"/>
    </location>
</feature>
<comment type="caution">
    <text evidence="5">The sequence shown here is derived from an EMBL/GenBank/DDBJ whole genome shotgun (WGS) entry which is preliminary data.</text>
</comment>
<dbReference type="PRINTS" id="PR00081">
    <property type="entry name" value="GDHRDH"/>
</dbReference>
<feature type="domain" description="Ketoreductase" evidence="4">
    <location>
        <begin position="264"/>
        <end position="460"/>
    </location>
</feature>
<dbReference type="SUPFAM" id="SSF49854">
    <property type="entry name" value="Spermadhesin, CUB domain"/>
    <property type="match status" value="1"/>
</dbReference>
<dbReference type="InterPro" id="IPR036291">
    <property type="entry name" value="NAD(P)-bd_dom_sf"/>
</dbReference>
<evidence type="ECO:0000313" key="5">
    <source>
        <dbReference type="EMBL" id="KAK9412653.1"/>
    </source>
</evidence>
<evidence type="ECO:0000256" key="1">
    <source>
        <dbReference type="ARBA" id="ARBA00006484"/>
    </source>
</evidence>
<dbReference type="InterPro" id="IPR057326">
    <property type="entry name" value="KR_dom"/>
</dbReference>
<dbReference type="SUPFAM" id="SSF51735">
    <property type="entry name" value="NAD(P)-binding Rossmann-fold domains"/>
    <property type="match status" value="1"/>
</dbReference>
<dbReference type="Gene3D" id="3.40.50.720">
    <property type="entry name" value="NAD(P)-binding Rossmann-like Domain"/>
    <property type="match status" value="2"/>
</dbReference>
<evidence type="ECO:0000256" key="2">
    <source>
        <dbReference type="ARBA" id="ARBA00023002"/>
    </source>
</evidence>
<proteinExistence type="inferred from homology"/>
<feature type="compositionally biased region" description="Basic and acidic residues" evidence="3">
    <location>
        <begin position="514"/>
        <end position="527"/>
    </location>
</feature>
<dbReference type="CDD" id="cd05327">
    <property type="entry name" value="retinol-DH_like_SDR_c_like"/>
    <property type="match status" value="1"/>
</dbReference>
<dbReference type="Pfam" id="PF00106">
    <property type="entry name" value="adh_short"/>
    <property type="match status" value="1"/>
</dbReference>